<evidence type="ECO:0000256" key="9">
    <source>
        <dbReference type="RuleBase" id="RU004561"/>
    </source>
</evidence>
<dbReference type="CDD" id="cd10017">
    <property type="entry name" value="B3_DNA"/>
    <property type="match status" value="1"/>
</dbReference>
<accession>A0A6A4KQS7</accession>
<evidence type="ECO:0000256" key="5">
    <source>
        <dbReference type="ARBA" id="ARBA00023125"/>
    </source>
</evidence>
<evidence type="ECO:0000256" key="6">
    <source>
        <dbReference type="ARBA" id="ARBA00023163"/>
    </source>
</evidence>
<keyword evidence="4 9" id="KW-0805">Transcription regulation</keyword>
<comment type="function">
    <text evidence="9">Auxin response factors (ARFs) are transcriptional factors that bind specifically to the DNA sequence 5'-TGTCTC-3' found in the auxin-responsive promoter elements (AuxREs).</text>
</comment>
<feature type="region of interest" description="Disordered" evidence="10">
    <location>
        <begin position="602"/>
        <end position="623"/>
    </location>
</feature>
<dbReference type="Gene3D" id="2.30.30.1040">
    <property type="match status" value="1"/>
</dbReference>
<comment type="subunit">
    <text evidence="9">Homodimers and heterodimers.</text>
</comment>
<dbReference type="Gene3D" id="2.40.330.10">
    <property type="entry name" value="DNA-binding pseudobarrel domain"/>
    <property type="match status" value="1"/>
</dbReference>
<dbReference type="OrthoDB" id="624437at2759"/>
<dbReference type="GO" id="GO:0009734">
    <property type="term" value="P:auxin-activated signaling pathway"/>
    <property type="evidence" value="ECO:0007669"/>
    <property type="project" value="UniProtKB-KW"/>
</dbReference>
<reference evidence="12" key="1">
    <citation type="journal article" date="2019" name="Genome Biol. Evol.">
        <title>The Rhododendron genome and chromosomal organization provide insight into shared whole-genome duplications across the heath family (Ericaceae).</title>
        <authorList>
            <person name="Soza V.L."/>
            <person name="Lindsley D."/>
            <person name="Waalkes A."/>
            <person name="Ramage E."/>
            <person name="Patwardhan R.P."/>
            <person name="Burton J.N."/>
            <person name="Adey A."/>
            <person name="Kumar A."/>
            <person name="Qiu R."/>
            <person name="Shendure J."/>
            <person name="Hall B."/>
        </authorList>
    </citation>
    <scope>NUCLEOTIDE SEQUENCE</scope>
    <source>
        <strain evidence="12">RSF 1966-606</strain>
    </source>
</reference>
<evidence type="ECO:0000313" key="12">
    <source>
        <dbReference type="EMBL" id="KAE9445098.1"/>
    </source>
</evidence>
<keyword evidence="8 9" id="KW-0927">Auxin signaling pathway</keyword>
<feature type="non-terminal residue" evidence="12">
    <location>
        <position position="1"/>
    </location>
</feature>
<dbReference type="AlphaFoldDB" id="A0A6A4KQS7"/>
<keyword evidence="6 9" id="KW-0804">Transcription</keyword>
<comment type="caution">
    <text evidence="12">The sequence shown here is derived from an EMBL/GenBank/DDBJ whole genome shotgun (WGS) entry which is preliminary data.</text>
</comment>
<dbReference type="GO" id="GO:0006355">
    <property type="term" value="P:regulation of DNA-templated transcription"/>
    <property type="evidence" value="ECO:0007669"/>
    <property type="project" value="InterPro"/>
</dbReference>
<organism evidence="12">
    <name type="scientific">Rhododendron williamsianum</name>
    <dbReference type="NCBI Taxonomy" id="262921"/>
    <lineage>
        <taxon>Eukaryota</taxon>
        <taxon>Viridiplantae</taxon>
        <taxon>Streptophyta</taxon>
        <taxon>Embryophyta</taxon>
        <taxon>Tracheophyta</taxon>
        <taxon>Spermatophyta</taxon>
        <taxon>Magnoliopsida</taxon>
        <taxon>eudicotyledons</taxon>
        <taxon>Gunneridae</taxon>
        <taxon>Pentapetalae</taxon>
        <taxon>asterids</taxon>
        <taxon>Ericales</taxon>
        <taxon>Ericaceae</taxon>
        <taxon>Ericoideae</taxon>
        <taxon>Rhodoreae</taxon>
        <taxon>Rhododendron</taxon>
    </lineage>
</organism>
<evidence type="ECO:0000256" key="4">
    <source>
        <dbReference type="ARBA" id="ARBA00023015"/>
    </source>
</evidence>
<dbReference type="PROSITE" id="PS50863">
    <property type="entry name" value="B3"/>
    <property type="match status" value="1"/>
</dbReference>
<dbReference type="InterPro" id="IPR003340">
    <property type="entry name" value="B3_DNA-bd"/>
</dbReference>
<dbReference type="GO" id="GO:0005634">
    <property type="term" value="C:nucleus"/>
    <property type="evidence" value="ECO:0007669"/>
    <property type="project" value="UniProtKB-SubCell"/>
</dbReference>
<dbReference type="Pfam" id="PF06507">
    <property type="entry name" value="ARF_AD"/>
    <property type="match status" value="1"/>
</dbReference>
<name>A0A6A4KQS7_9ERIC</name>
<dbReference type="FunFam" id="2.30.30.1040:FF:000001">
    <property type="entry name" value="Auxin response factor"/>
    <property type="match status" value="1"/>
</dbReference>
<dbReference type="SMART" id="SM01019">
    <property type="entry name" value="B3"/>
    <property type="match status" value="1"/>
</dbReference>
<keyword evidence="5 9" id="KW-0238">DNA-binding</keyword>
<dbReference type="PANTHER" id="PTHR31384:SF5">
    <property type="entry name" value="AUXIN RESPONSE FACTOR 3"/>
    <property type="match status" value="1"/>
</dbReference>
<evidence type="ECO:0000256" key="3">
    <source>
        <dbReference type="ARBA" id="ARBA00022473"/>
    </source>
</evidence>
<dbReference type="SUPFAM" id="SSF101936">
    <property type="entry name" value="DNA-binding pseudobarrel domain"/>
    <property type="match status" value="1"/>
</dbReference>
<dbReference type="Pfam" id="PF02362">
    <property type="entry name" value="B3"/>
    <property type="match status" value="1"/>
</dbReference>
<evidence type="ECO:0000256" key="10">
    <source>
        <dbReference type="SAM" id="MobiDB-lite"/>
    </source>
</evidence>
<dbReference type="InterPro" id="IPR010525">
    <property type="entry name" value="ARF_dom"/>
</dbReference>
<comment type="similarity">
    <text evidence="2 9">Belongs to the ARF family.</text>
</comment>
<feature type="domain" description="TF-B3" evidence="11">
    <location>
        <begin position="142"/>
        <end position="244"/>
    </location>
</feature>
<evidence type="ECO:0000256" key="7">
    <source>
        <dbReference type="ARBA" id="ARBA00023242"/>
    </source>
</evidence>
<dbReference type="InterPro" id="IPR044835">
    <property type="entry name" value="ARF_plant"/>
</dbReference>
<evidence type="ECO:0000256" key="1">
    <source>
        <dbReference type="ARBA" id="ARBA00004123"/>
    </source>
</evidence>
<evidence type="ECO:0000259" key="11">
    <source>
        <dbReference type="PROSITE" id="PS50863"/>
    </source>
</evidence>
<keyword evidence="7 9" id="KW-0539">Nucleus</keyword>
<evidence type="ECO:0000256" key="2">
    <source>
        <dbReference type="ARBA" id="ARBA00007853"/>
    </source>
</evidence>
<proteinExistence type="inferred from homology"/>
<keyword evidence="3" id="KW-0217">Developmental protein</keyword>
<dbReference type="PANTHER" id="PTHR31384">
    <property type="entry name" value="AUXIN RESPONSE FACTOR 4-RELATED"/>
    <property type="match status" value="1"/>
</dbReference>
<protein>
    <recommendedName>
        <fullName evidence="9">Auxin response factor</fullName>
    </recommendedName>
</protein>
<comment type="subcellular location">
    <subcellularLocation>
        <location evidence="1 9">Nucleus</location>
    </subcellularLocation>
</comment>
<gene>
    <name evidence="12" type="ORF">C3L33_23004</name>
</gene>
<dbReference type="FunFam" id="2.40.330.10:FF:000001">
    <property type="entry name" value="Auxin response factor"/>
    <property type="match status" value="1"/>
</dbReference>
<dbReference type="GO" id="GO:0003677">
    <property type="term" value="F:DNA binding"/>
    <property type="evidence" value="ECO:0007669"/>
    <property type="project" value="UniProtKB-KW"/>
</dbReference>
<evidence type="ECO:0000256" key="8">
    <source>
        <dbReference type="ARBA" id="ARBA00023294"/>
    </source>
</evidence>
<sequence length="729" mass="80061">MCGLIDLNAAHDGDETASFDSPSPSSSVAAAGLAIGSSASHVCLELWHACAGPLISLPKKGSVVVYFPQGHLERVSESPAGAYDLPPHVFCRAEAATDDVYAQVSLIPDMQIEQKWRKGEIDAESEEDDIEGVAKSTTPHMFCKTLTASDTSTHGGFSVPRRAAEDCFPPLDYKQQRPSQELVAKDLHGTEWRFRHIYRGQPRRHLLTTGWSGFVNKKKLLSGDAVLFLRAGDGELRLGIRRAAQVKSDSPFPALSSQKLNVGSISVVVNAISTCRIFNVCYNPSTVSDFAMILNVFLLFLVWKSQCKTLTSRASSSEFIIPFCKFSKSLAHSYTVGMRFKMRFEAEDSAERRYTGLITGVSDFDPVRWRGSKWRSLLVRWDDLDTIRHNRVSPWEIEPTGSVSASGSLMAPGMKRARVGLPSTKPEFPVPRDGTGVSDFGESLRFRKVLQGQEMMGLISPYDGVDVQSHHPSEIRRCTPFSDNSRISATGNSAISFETTGFGESLRFNKVLQGQETVSRSGRGLFANTVHSNMAQGITDCVRASTSWNGWSRLMQGCNTYHSPSAQPLQVSSPSSVLMFQQNRIPTTFHINLEDNNEFGNQVSSSRSVKDGGNLTSSRKECPQGVDSVGHLKERNNQLGISCSTFTTHSSYKGNQDLVMACKSSCRLFGFPLTEERNATSNDFSPNQVSSCEERLLPKPPLVSKIVGSSCTKVSDLYAIRDTLLDIAL</sequence>
<dbReference type="EMBL" id="QEFC01004522">
    <property type="protein sequence ID" value="KAE9445098.1"/>
    <property type="molecule type" value="Genomic_DNA"/>
</dbReference>
<dbReference type="InterPro" id="IPR015300">
    <property type="entry name" value="DNA-bd_pseudobarrel_sf"/>
</dbReference>